<accession>A0A4P6KH38</accession>
<reference evidence="1 2" key="1">
    <citation type="submission" date="2019-02" db="EMBL/GenBank/DDBJ databases">
        <authorList>
            <person name="Sun L."/>
            <person name="Pan D."/>
            <person name="Wu X."/>
        </authorList>
    </citation>
    <scope>NUCLEOTIDE SEQUENCE [LARGE SCALE GENOMIC DNA]</scope>
    <source>
        <strain evidence="1 2">JW-1</strain>
    </source>
</reference>
<gene>
    <name evidence="1" type="ORF">EVS81_14255</name>
</gene>
<dbReference type="KEGG" id="ltr:EVS81_14255"/>
<evidence type="ECO:0000313" key="1">
    <source>
        <dbReference type="EMBL" id="QBE49845.1"/>
    </source>
</evidence>
<sequence length="71" mass="7641">MTRYVCTLCGADAVTVSPDGNTLPRAAEVLVPEVTHCSNPACAKSDPHLAKRTDFTRVDEEDGEHAHPAHE</sequence>
<keyword evidence="2" id="KW-1185">Reference proteome</keyword>
<organism evidence="1 2">
    <name type="scientific">Leucobacter triazinivorans</name>
    <dbReference type="NCBI Taxonomy" id="1784719"/>
    <lineage>
        <taxon>Bacteria</taxon>
        <taxon>Bacillati</taxon>
        <taxon>Actinomycetota</taxon>
        <taxon>Actinomycetes</taxon>
        <taxon>Micrococcales</taxon>
        <taxon>Microbacteriaceae</taxon>
        <taxon>Leucobacter</taxon>
    </lineage>
</organism>
<dbReference type="Proteomes" id="UP000289260">
    <property type="component" value="Chromosome"/>
</dbReference>
<dbReference type="OrthoDB" id="4991068at2"/>
<name>A0A4P6KH38_9MICO</name>
<evidence type="ECO:0000313" key="2">
    <source>
        <dbReference type="Proteomes" id="UP000289260"/>
    </source>
</evidence>
<dbReference type="EMBL" id="CP035806">
    <property type="protein sequence ID" value="QBE49845.1"/>
    <property type="molecule type" value="Genomic_DNA"/>
</dbReference>
<proteinExistence type="predicted"/>
<dbReference type="AlphaFoldDB" id="A0A4P6KH38"/>
<protein>
    <submittedName>
        <fullName evidence="1">Uncharacterized protein</fullName>
    </submittedName>
</protein>
<dbReference type="RefSeq" id="WP_130110958.1">
    <property type="nucleotide sequence ID" value="NZ_CP035806.1"/>
</dbReference>